<gene>
    <name evidence="1" type="ORF">EGW08_001718</name>
</gene>
<dbReference type="EMBL" id="RQTK01000030">
    <property type="protein sequence ID" value="RUS90541.1"/>
    <property type="molecule type" value="Genomic_DNA"/>
</dbReference>
<dbReference type="AlphaFoldDB" id="A0A3S1BWM7"/>
<protein>
    <submittedName>
        <fullName evidence="1">Uncharacterized protein</fullName>
    </submittedName>
</protein>
<keyword evidence="2" id="KW-1185">Reference proteome</keyword>
<proteinExistence type="predicted"/>
<dbReference type="OrthoDB" id="6374621at2759"/>
<comment type="caution">
    <text evidence="1">The sequence shown here is derived from an EMBL/GenBank/DDBJ whole genome shotgun (WGS) entry which is preliminary data.</text>
</comment>
<reference evidence="1 2" key="1">
    <citation type="submission" date="2019-01" db="EMBL/GenBank/DDBJ databases">
        <title>A draft genome assembly of the solar-powered sea slug Elysia chlorotica.</title>
        <authorList>
            <person name="Cai H."/>
            <person name="Li Q."/>
            <person name="Fang X."/>
            <person name="Li J."/>
            <person name="Curtis N.E."/>
            <person name="Altenburger A."/>
            <person name="Shibata T."/>
            <person name="Feng M."/>
            <person name="Maeda T."/>
            <person name="Schwartz J.A."/>
            <person name="Shigenobu S."/>
            <person name="Lundholm N."/>
            <person name="Nishiyama T."/>
            <person name="Yang H."/>
            <person name="Hasebe M."/>
            <person name="Li S."/>
            <person name="Pierce S.K."/>
            <person name="Wang J."/>
        </authorList>
    </citation>
    <scope>NUCLEOTIDE SEQUENCE [LARGE SCALE GENOMIC DNA]</scope>
    <source>
        <strain evidence="1">EC2010</strain>
        <tissue evidence="1">Whole organism of an adult</tissue>
    </source>
</reference>
<organism evidence="1 2">
    <name type="scientific">Elysia chlorotica</name>
    <name type="common">Eastern emerald elysia</name>
    <name type="synonym">Sea slug</name>
    <dbReference type="NCBI Taxonomy" id="188477"/>
    <lineage>
        <taxon>Eukaryota</taxon>
        <taxon>Metazoa</taxon>
        <taxon>Spiralia</taxon>
        <taxon>Lophotrochozoa</taxon>
        <taxon>Mollusca</taxon>
        <taxon>Gastropoda</taxon>
        <taxon>Heterobranchia</taxon>
        <taxon>Euthyneura</taxon>
        <taxon>Panpulmonata</taxon>
        <taxon>Sacoglossa</taxon>
        <taxon>Placobranchoidea</taxon>
        <taxon>Plakobranchidae</taxon>
        <taxon>Elysia</taxon>
    </lineage>
</organism>
<sequence length="98" mass="11024">MARFEAATSAIGDVAFKKALFQSPLPVPDGSKSSTSTDMAPSLSLIHKVQLDQDTDTNKQNIRRDHQIQRLKELREIATKLQEDDWQYEPAETLIGLQ</sequence>
<accession>A0A3S1BWM7</accession>
<name>A0A3S1BWM7_ELYCH</name>
<evidence type="ECO:0000313" key="2">
    <source>
        <dbReference type="Proteomes" id="UP000271974"/>
    </source>
</evidence>
<evidence type="ECO:0000313" key="1">
    <source>
        <dbReference type="EMBL" id="RUS90541.1"/>
    </source>
</evidence>
<dbReference type="Proteomes" id="UP000271974">
    <property type="component" value="Unassembled WGS sequence"/>
</dbReference>